<dbReference type="RefSeq" id="WP_193496787.1">
    <property type="nucleotide sequence ID" value="NZ_CP063169.1"/>
</dbReference>
<proteinExistence type="predicted"/>
<feature type="compositionally biased region" description="Acidic residues" evidence="1">
    <location>
        <begin position="1"/>
        <end position="11"/>
    </location>
</feature>
<dbReference type="Proteomes" id="UP000593758">
    <property type="component" value="Chromosome"/>
</dbReference>
<evidence type="ECO:0000256" key="1">
    <source>
        <dbReference type="SAM" id="MobiDB-lite"/>
    </source>
</evidence>
<feature type="region of interest" description="Disordered" evidence="1">
    <location>
        <begin position="1"/>
        <end position="29"/>
    </location>
</feature>
<name>A0A7M1SRB7_9MICO</name>
<keyword evidence="3" id="KW-1185">Reference proteome</keyword>
<dbReference type="AlphaFoldDB" id="A0A7M1SRB7"/>
<dbReference type="EMBL" id="CP063169">
    <property type="protein sequence ID" value="QOR70096.1"/>
    <property type="molecule type" value="Genomic_DNA"/>
</dbReference>
<dbReference type="KEGG" id="halt:IM660_15905"/>
<accession>A0A7M1SRB7</accession>
<protein>
    <submittedName>
        <fullName evidence="2">Uncharacterized protein</fullName>
    </submittedName>
</protein>
<sequence>MEPLDESDLDESSNFAGAYATPLEPVTNPDPVRYDAMQQSIVTAVNACMAEQGFPEYRHEAREAAEMRIYGVTDPTVAQVWGYQHEGGISDEALDDDEPPPPQNSAPIEDEIVALIGTEQSSTEEVRSDDGTVTFRYDPDSCLYPSTLDVFPDFFTMHNLQEQAFEIQGRASIEVLESDEFADAFAEWDQCVVDAGGTAAASPSDAISREGATAELSEEQIESAVRDATCKQETGFLREWSFLQAQEEHERLAEHPGLVTEYLELLDAAAST</sequence>
<evidence type="ECO:0000313" key="2">
    <source>
        <dbReference type="EMBL" id="QOR70096.1"/>
    </source>
</evidence>
<organism evidence="2 3">
    <name type="scientific">Ruania alkalisoli</name>
    <dbReference type="NCBI Taxonomy" id="2779775"/>
    <lineage>
        <taxon>Bacteria</taxon>
        <taxon>Bacillati</taxon>
        <taxon>Actinomycetota</taxon>
        <taxon>Actinomycetes</taxon>
        <taxon>Micrococcales</taxon>
        <taxon>Ruaniaceae</taxon>
        <taxon>Ruania</taxon>
    </lineage>
</organism>
<evidence type="ECO:0000313" key="3">
    <source>
        <dbReference type="Proteomes" id="UP000593758"/>
    </source>
</evidence>
<gene>
    <name evidence="2" type="ORF">IM660_15905</name>
</gene>
<reference evidence="2 3" key="1">
    <citation type="submission" date="2020-10" db="EMBL/GenBank/DDBJ databases">
        <title>Haloactinobacterium sp. RN3S43, a bacterium isolated from saline soil.</title>
        <authorList>
            <person name="Sun J.-Q."/>
        </authorList>
    </citation>
    <scope>NUCLEOTIDE SEQUENCE [LARGE SCALE GENOMIC DNA]</scope>
    <source>
        <strain evidence="2 3">RN3S43</strain>
    </source>
</reference>